<dbReference type="SUPFAM" id="SSF49313">
    <property type="entry name" value="Cadherin-like"/>
    <property type="match status" value="3"/>
</dbReference>
<name>A0AAD9J9G6_9ANNE</name>
<dbReference type="Proteomes" id="UP001208570">
    <property type="component" value="Unassembled WGS sequence"/>
</dbReference>
<dbReference type="PRINTS" id="PR00205">
    <property type="entry name" value="CADHERIN"/>
</dbReference>
<evidence type="ECO:0000256" key="1">
    <source>
        <dbReference type="ARBA" id="ARBA00004370"/>
    </source>
</evidence>
<evidence type="ECO:0000256" key="5">
    <source>
        <dbReference type="ARBA" id="ARBA00022989"/>
    </source>
</evidence>
<evidence type="ECO:0000313" key="10">
    <source>
        <dbReference type="EMBL" id="KAK2148145.1"/>
    </source>
</evidence>
<dbReference type="Pfam" id="PF00028">
    <property type="entry name" value="Cadherin"/>
    <property type="match status" value="1"/>
</dbReference>
<evidence type="ECO:0000256" key="3">
    <source>
        <dbReference type="ARBA" id="ARBA00022737"/>
    </source>
</evidence>
<protein>
    <recommendedName>
        <fullName evidence="9">Cadherin domain-containing protein</fullName>
    </recommendedName>
</protein>
<dbReference type="Gene3D" id="2.60.40.60">
    <property type="entry name" value="Cadherins"/>
    <property type="match status" value="3"/>
</dbReference>
<feature type="transmembrane region" description="Helical" evidence="8">
    <location>
        <begin position="643"/>
        <end position="665"/>
    </location>
</feature>
<dbReference type="PROSITE" id="PS50268">
    <property type="entry name" value="CADHERIN_2"/>
    <property type="match status" value="2"/>
</dbReference>
<dbReference type="PANTHER" id="PTHR24026:SF126">
    <property type="entry name" value="PROTOCADHERIN FAT 4"/>
    <property type="match status" value="1"/>
</dbReference>
<dbReference type="PROSITE" id="PS00232">
    <property type="entry name" value="CADHERIN_1"/>
    <property type="match status" value="1"/>
</dbReference>
<keyword evidence="4 7" id="KW-0106">Calcium</keyword>
<evidence type="ECO:0000256" key="7">
    <source>
        <dbReference type="PROSITE-ProRule" id="PRU00043"/>
    </source>
</evidence>
<keyword evidence="11" id="KW-1185">Reference proteome</keyword>
<comment type="subcellular location">
    <subcellularLocation>
        <location evidence="1">Membrane</location>
    </subcellularLocation>
</comment>
<dbReference type="SMART" id="SM00112">
    <property type="entry name" value="CA"/>
    <property type="match status" value="2"/>
</dbReference>
<dbReference type="EMBL" id="JAODUP010000512">
    <property type="protein sequence ID" value="KAK2148145.1"/>
    <property type="molecule type" value="Genomic_DNA"/>
</dbReference>
<keyword evidence="3" id="KW-0677">Repeat</keyword>
<accession>A0AAD9J9G6</accession>
<dbReference type="InterPro" id="IPR002126">
    <property type="entry name" value="Cadherin-like_dom"/>
</dbReference>
<evidence type="ECO:0000259" key="9">
    <source>
        <dbReference type="PROSITE" id="PS50268"/>
    </source>
</evidence>
<proteinExistence type="predicted"/>
<dbReference type="GO" id="GO:0007156">
    <property type="term" value="P:homophilic cell adhesion via plasma membrane adhesion molecules"/>
    <property type="evidence" value="ECO:0007669"/>
    <property type="project" value="InterPro"/>
</dbReference>
<feature type="domain" description="Cadherin" evidence="9">
    <location>
        <begin position="293"/>
        <end position="407"/>
    </location>
</feature>
<keyword evidence="5 8" id="KW-1133">Transmembrane helix</keyword>
<evidence type="ECO:0000313" key="11">
    <source>
        <dbReference type="Proteomes" id="UP001208570"/>
    </source>
</evidence>
<dbReference type="AlphaFoldDB" id="A0AAD9J9G6"/>
<dbReference type="CDD" id="cd11304">
    <property type="entry name" value="Cadherin_repeat"/>
    <property type="match status" value="3"/>
</dbReference>
<dbReference type="InterPro" id="IPR020894">
    <property type="entry name" value="Cadherin_CS"/>
</dbReference>
<keyword evidence="2 8" id="KW-0812">Transmembrane</keyword>
<feature type="domain" description="Cadherin" evidence="9">
    <location>
        <begin position="157"/>
        <end position="287"/>
    </location>
</feature>
<comment type="caution">
    <text evidence="10">The sequence shown here is derived from an EMBL/GenBank/DDBJ whole genome shotgun (WGS) entry which is preliminary data.</text>
</comment>
<evidence type="ECO:0000256" key="4">
    <source>
        <dbReference type="ARBA" id="ARBA00022837"/>
    </source>
</evidence>
<reference evidence="10" key="1">
    <citation type="journal article" date="2023" name="Mol. Biol. Evol.">
        <title>Third-Generation Sequencing Reveals the Adaptive Role of the Epigenome in Three Deep-Sea Polychaetes.</title>
        <authorList>
            <person name="Perez M."/>
            <person name="Aroh O."/>
            <person name="Sun Y."/>
            <person name="Lan Y."/>
            <person name="Juniper S.K."/>
            <person name="Young C.R."/>
            <person name="Angers B."/>
            <person name="Qian P.Y."/>
        </authorList>
    </citation>
    <scope>NUCLEOTIDE SEQUENCE</scope>
    <source>
        <strain evidence="10">P08H-3</strain>
    </source>
</reference>
<keyword evidence="6 8" id="KW-0472">Membrane</keyword>
<evidence type="ECO:0000256" key="2">
    <source>
        <dbReference type="ARBA" id="ARBA00022692"/>
    </source>
</evidence>
<dbReference type="GO" id="GO:0005509">
    <property type="term" value="F:calcium ion binding"/>
    <property type="evidence" value="ECO:0007669"/>
    <property type="project" value="UniProtKB-UniRule"/>
</dbReference>
<sequence length="724" mass="82096">MPPIFIEAATILGLPYHMRIKTLFTIHEESEVFCTADLRTWLTSMGTICRFSISVIDNMHFESGTLTVHIQETIDRPVITNLPNLQEIFEDLNAGSEIFHVSGGIITVSSSANFNYSLQSPSPSFTITVGIRDDLQTGEAQNLTLDLKWVNRKPSFDPDRYLVAIPEECDGACTGGTPYRWQIPGLTLSITDRDVDNPGPGVNDSLTCGILPSFGSDYFTYQNAPAPYSCNKLYQDKRIDIDDIPENRQINLTVWVKDRQGVSNNDKGDTAHIYITVTDINDNWPVFINVPTGSPPYRDTIPENTPGGVSLFTVTATDKDSGLFGEVTYSLENNDTLVTPPPVIDATLHFEVDRRSGVVQTKQYLDYEAINPKYVYFNIRATDGGGLSTIMSANVTITNVNDVRPVWQCNSDALRDFNDQYVVGAPCFYNEELRSDILVDYEVLTISSTDVESPASTVTYHLLQPSRYFNLNQTTGMITVDDELKTYVKYILYCYSQDNTGSSKLMSQPHLRIRLDTFDPKRQLINIIMKITEDHFNKTQQEIFQKNLRYLLKPWFPKIERTQFDKDRTTVSIYALKDNSTFDEINIDKAKQFVDRDDLLYKLRQDIQGTPSEELTSSPFVPFDVIQVEPTYPIWLTDTIPGIITLCIICLAIVALILGLILGLCSRYEKCCFEKKKEISERNWENKANYDRLSINSFAGNDRPKPRERRGSVDTVHSLIYDPR</sequence>
<organism evidence="10 11">
    <name type="scientific">Paralvinella palmiformis</name>
    <dbReference type="NCBI Taxonomy" id="53620"/>
    <lineage>
        <taxon>Eukaryota</taxon>
        <taxon>Metazoa</taxon>
        <taxon>Spiralia</taxon>
        <taxon>Lophotrochozoa</taxon>
        <taxon>Annelida</taxon>
        <taxon>Polychaeta</taxon>
        <taxon>Sedentaria</taxon>
        <taxon>Canalipalpata</taxon>
        <taxon>Terebellida</taxon>
        <taxon>Terebelliformia</taxon>
        <taxon>Alvinellidae</taxon>
        <taxon>Paralvinella</taxon>
    </lineage>
</organism>
<dbReference type="PANTHER" id="PTHR24026">
    <property type="entry name" value="FAT ATYPICAL CADHERIN-RELATED"/>
    <property type="match status" value="1"/>
</dbReference>
<evidence type="ECO:0000256" key="6">
    <source>
        <dbReference type="ARBA" id="ARBA00023136"/>
    </source>
</evidence>
<evidence type="ECO:0000256" key="8">
    <source>
        <dbReference type="SAM" id="Phobius"/>
    </source>
</evidence>
<gene>
    <name evidence="10" type="ORF">LSH36_512g01007</name>
</gene>
<dbReference type="GO" id="GO:0005886">
    <property type="term" value="C:plasma membrane"/>
    <property type="evidence" value="ECO:0007669"/>
    <property type="project" value="UniProtKB-SubCell"/>
</dbReference>
<dbReference type="InterPro" id="IPR015919">
    <property type="entry name" value="Cadherin-like_sf"/>
</dbReference>